<proteinExistence type="predicted"/>
<dbReference type="Gene3D" id="3.40.228.10">
    <property type="entry name" value="Dimethylsulfoxide Reductase, domain 2"/>
    <property type="match status" value="1"/>
</dbReference>
<reference evidence="1 2" key="1">
    <citation type="journal article" date="2019" name="Nat. Microbiol.">
        <title>Wide diversity of methane and short-chain alkane metabolisms in uncultured archaea.</title>
        <authorList>
            <person name="Borrel G."/>
            <person name="Adam P.S."/>
            <person name="McKay L.J."/>
            <person name="Chen L.X."/>
            <person name="Sierra-Garcia I.N."/>
            <person name="Sieber C.M."/>
            <person name="Letourneur Q."/>
            <person name="Ghozlane A."/>
            <person name="Andersen G.L."/>
            <person name="Li W.J."/>
            <person name="Hallam S.J."/>
            <person name="Muyzer G."/>
            <person name="de Oliveira V.M."/>
            <person name="Inskeep W.P."/>
            <person name="Banfield J.F."/>
            <person name="Gribaldo S."/>
        </authorList>
    </citation>
    <scope>NUCLEOTIDE SEQUENCE [LARGE SCALE GENOMIC DNA]</scope>
    <source>
        <strain evidence="1">NM1a</strain>
    </source>
</reference>
<dbReference type="InterPro" id="IPR016457">
    <property type="entry name" value="Formylmethanofuran_DH_bsu"/>
</dbReference>
<evidence type="ECO:0000313" key="1">
    <source>
        <dbReference type="EMBL" id="RZN65046.1"/>
    </source>
</evidence>
<dbReference type="PIRSF" id="PIRSF005646">
    <property type="entry name" value="FwdB"/>
    <property type="match status" value="1"/>
</dbReference>
<dbReference type="AlphaFoldDB" id="A0A520KT04"/>
<gene>
    <name evidence="1" type="ORF">EF806_03115</name>
</gene>
<dbReference type="GO" id="GO:0015948">
    <property type="term" value="P:methanogenesis"/>
    <property type="evidence" value="ECO:0007669"/>
    <property type="project" value="InterPro"/>
</dbReference>
<dbReference type="Proteomes" id="UP000317158">
    <property type="component" value="Unassembled WGS sequence"/>
</dbReference>
<organism evidence="1 2">
    <name type="scientific">Methanoliparum thermophilum</name>
    <dbReference type="NCBI Taxonomy" id="2491083"/>
    <lineage>
        <taxon>Archaea</taxon>
        <taxon>Methanobacteriati</taxon>
        <taxon>Methanobacteriota</taxon>
        <taxon>Candidatus Methanoliparia</taxon>
        <taxon>Candidatus Methanoliparales</taxon>
        <taxon>Candidatus Methanoliparaceae</taxon>
        <taxon>Candidatus Methanoliparum</taxon>
    </lineage>
</organism>
<evidence type="ECO:0000313" key="2">
    <source>
        <dbReference type="Proteomes" id="UP000317158"/>
    </source>
</evidence>
<comment type="caution">
    <text evidence="1">The sequence shown here is derived from an EMBL/GenBank/DDBJ whole genome shotgun (WGS) entry which is preliminary data.</text>
</comment>
<sequence length="396" mass="44501">MICLGCSCLCDDLEFKNEENKITVGNACLKGFKRIDAFNKNRLISSINKKEASIDDAINKTIEILKNSKKSAIFGLENSVLEAQNESIKLGEKTGSIIDNFSSVYGGYLINRFLDGSVNTCTLDDVRDNCDVSIYWGCDPMSTHPRLMSKFSYYPRGKNRQRGWEEDRYTIAIDARKSLTANITKKFIKVSPGRDFELFKAFKDVLSGKLPKIGDKKLLMNVGTSIKKAKYGVVFVGDGLDYSMGYMNDFIDLINDIGFKLQPVMDCIGFNKLLFERFRYINSIDLEDKSYAKDNSIFNLLKGDDIDSILIVESDIASYLPHKIAKKLKDINSIYIGPHSNLTAYLSRINIPSSISGVESGGNAYRMDLKEETAEKVIDSEFLSQYEILSRIGEGL</sequence>
<accession>A0A520KT04</accession>
<dbReference type="SUPFAM" id="SSF53706">
    <property type="entry name" value="Formate dehydrogenase/DMSO reductase, domains 1-3"/>
    <property type="match status" value="1"/>
</dbReference>
<protein>
    <submittedName>
        <fullName evidence="1">Formylmethanofuran dehydrogenase subunit B</fullName>
    </submittedName>
</protein>
<dbReference type="EMBL" id="RXIF01000004">
    <property type="protein sequence ID" value="RZN65046.1"/>
    <property type="molecule type" value="Genomic_DNA"/>
</dbReference>
<name>A0A520KT04_METT2</name>
<dbReference type="GO" id="GO:0018493">
    <property type="term" value="F:formylmethanofuran dehydrogenase activity"/>
    <property type="evidence" value="ECO:0007669"/>
    <property type="project" value="InterPro"/>
</dbReference>